<feature type="site" description="Contributes to redox potential value" evidence="8">
    <location>
        <position position="45"/>
    </location>
</feature>
<proteinExistence type="inferred from homology"/>
<dbReference type="InterPro" id="IPR017937">
    <property type="entry name" value="Thioredoxin_CS"/>
</dbReference>
<protein>
    <recommendedName>
        <fullName evidence="6 7">Thioredoxin</fullName>
    </recommendedName>
</protein>
<keyword evidence="4 9" id="KW-1015">Disulfide bond</keyword>
<dbReference type="Pfam" id="PF00085">
    <property type="entry name" value="Thioredoxin"/>
    <property type="match status" value="1"/>
</dbReference>
<evidence type="ECO:0000256" key="6">
    <source>
        <dbReference type="NCBIfam" id="TIGR01068"/>
    </source>
</evidence>
<dbReference type="NCBIfam" id="TIGR01068">
    <property type="entry name" value="thioredoxin"/>
    <property type="match status" value="1"/>
</dbReference>
<evidence type="ECO:0000313" key="12">
    <source>
        <dbReference type="Proteomes" id="UP000290870"/>
    </source>
</evidence>
<dbReference type="SUPFAM" id="SSF52833">
    <property type="entry name" value="Thioredoxin-like"/>
    <property type="match status" value="1"/>
</dbReference>
<gene>
    <name evidence="11" type="primary">trxA</name>
    <name evidence="11" type="ORF">CRU90_06085</name>
</gene>
<dbReference type="RefSeq" id="WP_128986390.1">
    <property type="nucleotide sequence ID" value="NZ_PDJZ01000005.1"/>
</dbReference>
<dbReference type="InterPro" id="IPR005746">
    <property type="entry name" value="Thioredoxin"/>
</dbReference>
<reference evidence="11 12" key="1">
    <citation type="submission" date="2017-10" db="EMBL/GenBank/DDBJ databases">
        <title>Genomics of the genus Arcobacter.</title>
        <authorList>
            <person name="Perez-Cataluna A."/>
            <person name="Figueras M.J."/>
        </authorList>
    </citation>
    <scope>NUCLEOTIDE SEQUENCE [LARGE SCALE GENOMIC DNA]</scope>
    <source>
        <strain evidence="11 12">F26</strain>
    </source>
</reference>
<dbReference type="CDD" id="cd02947">
    <property type="entry name" value="TRX_family"/>
    <property type="match status" value="1"/>
</dbReference>
<evidence type="ECO:0000256" key="9">
    <source>
        <dbReference type="PIRSR" id="PIRSR000077-4"/>
    </source>
</evidence>
<feature type="domain" description="Thioredoxin" evidence="10">
    <location>
        <begin position="1"/>
        <end position="120"/>
    </location>
</feature>
<dbReference type="Gene3D" id="3.40.30.10">
    <property type="entry name" value="Glutaredoxin"/>
    <property type="match status" value="1"/>
</dbReference>
<evidence type="ECO:0000256" key="5">
    <source>
        <dbReference type="ARBA" id="ARBA00023284"/>
    </source>
</evidence>
<dbReference type="GO" id="GO:0005737">
    <property type="term" value="C:cytoplasm"/>
    <property type="evidence" value="ECO:0007669"/>
    <property type="project" value="TreeGrafter"/>
</dbReference>
<dbReference type="PANTHER" id="PTHR45663">
    <property type="entry name" value="GEO12009P1"/>
    <property type="match status" value="1"/>
</dbReference>
<feature type="site" description="Contributes to redox potential value" evidence="8">
    <location>
        <position position="46"/>
    </location>
</feature>
<dbReference type="AlphaFoldDB" id="A0A4Q0ZDI4"/>
<evidence type="ECO:0000256" key="1">
    <source>
        <dbReference type="ARBA" id="ARBA00008987"/>
    </source>
</evidence>
<dbReference type="InterPro" id="IPR013766">
    <property type="entry name" value="Thioredoxin_domain"/>
</dbReference>
<dbReference type="OrthoDB" id="5348812at2"/>
<dbReference type="PROSITE" id="PS51352">
    <property type="entry name" value="THIOREDOXIN_2"/>
    <property type="match status" value="1"/>
</dbReference>
<keyword evidence="3" id="KW-0249">Electron transport</keyword>
<feature type="active site" description="Nucleophile" evidence="8">
    <location>
        <position position="44"/>
    </location>
</feature>
<name>A0A4Q0ZDI4_9BACT</name>
<evidence type="ECO:0000259" key="10">
    <source>
        <dbReference type="PROSITE" id="PS51352"/>
    </source>
</evidence>
<dbReference type="GO" id="GO:0015035">
    <property type="term" value="F:protein-disulfide reductase activity"/>
    <property type="evidence" value="ECO:0007669"/>
    <property type="project" value="UniProtKB-UniRule"/>
</dbReference>
<dbReference type="PANTHER" id="PTHR45663:SF11">
    <property type="entry name" value="GEO12009P1"/>
    <property type="match status" value="1"/>
</dbReference>
<evidence type="ECO:0000256" key="2">
    <source>
        <dbReference type="ARBA" id="ARBA00022448"/>
    </source>
</evidence>
<evidence type="ECO:0000313" key="11">
    <source>
        <dbReference type="EMBL" id="RXJ84433.1"/>
    </source>
</evidence>
<sequence>MKKVVLVLLISFVSLFGYEELTIDNFESKIKGKNVIVDFYASWCPPCKVLANNLEDFDVIKPENVEIFKVNIDEELALAKKYGVSKLPTLLYFKDGKQIKEYVGILTKEELLQTSKENFK</sequence>
<feature type="active site" description="Nucleophile" evidence="8">
    <location>
        <position position="47"/>
    </location>
</feature>
<accession>A0A4Q0ZDI4</accession>
<dbReference type="PROSITE" id="PS00194">
    <property type="entry name" value="THIOREDOXIN_1"/>
    <property type="match status" value="1"/>
</dbReference>
<comment type="similarity">
    <text evidence="1 7">Belongs to the thioredoxin family.</text>
</comment>
<feature type="disulfide bond" description="Redox-active" evidence="9">
    <location>
        <begin position="44"/>
        <end position="47"/>
    </location>
</feature>
<feature type="site" description="Deprotonates C-terminal active site Cys" evidence="8">
    <location>
        <position position="38"/>
    </location>
</feature>
<organism evidence="11 12">
    <name type="scientific">Arcobacter cloacae</name>
    <dbReference type="NCBI Taxonomy" id="1054034"/>
    <lineage>
        <taxon>Bacteria</taxon>
        <taxon>Pseudomonadati</taxon>
        <taxon>Campylobacterota</taxon>
        <taxon>Epsilonproteobacteria</taxon>
        <taxon>Campylobacterales</taxon>
        <taxon>Arcobacteraceae</taxon>
        <taxon>Arcobacter</taxon>
    </lineage>
</organism>
<keyword evidence="2" id="KW-0813">Transport</keyword>
<keyword evidence="5 9" id="KW-0676">Redox-active center</keyword>
<comment type="caution">
    <text evidence="11">The sequence shown here is derived from an EMBL/GenBank/DDBJ whole genome shotgun (WGS) entry which is preliminary data.</text>
</comment>
<dbReference type="InterPro" id="IPR036249">
    <property type="entry name" value="Thioredoxin-like_sf"/>
</dbReference>
<evidence type="ECO:0000256" key="8">
    <source>
        <dbReference type="PIRSR" id="PIRSR000077-1"/>
    </source>
</evidence>
<dbReference type="Proteomes" id="UP000290870">
    <property type="component" value="Unassembled WGS sequence"/>
</dbReference>
<dbReference type="PIRSF" id="PIRSF000077">
    <property type="entry name" value="Thioredoxin"/>
    <property type="match status" value="1"/>
</dbReference>
<dbReference type="PRINTS" id="PR00421">
    <property type="entry name" value="THIOREDOXIN"/>
</dbReference>
<evidence type="ECO:0000256" key="3">
    <source>
        <dbReference type="ARBA" id="ARBA00022982"/>
    </source>
</evidence>
<dbReference type="EMBL" id="PDJZ01000005">
    <property type="protein sequence ID" value="RXJ84433.1"/>
    <property type="molecule type" value="Genomic_DNA"/>
</dbReference>
<evidence type="ECO:0000256" key="7">
    <source>
        <dbReference type="PIRNR" id="PIRNR000077"/>
    </source>
</evidence>
<evidence type="ECO:0000256" key="4">
    <source>
        <dbReference type="ARBA" id="ARBA00023157"/>
    </source>
</evidence>